<accession>A0ABR5SDI0</accession>
<feature type="domain" description="Nitroreductase" evidence="1">
    <location>
        <begin position="108"/>
        <end position="235"/>
    </location>
</feature>
<proteinExistence type="predicted"/>
<evidence type="ECO:0000313" key="2">
    <source>
        <dbReference type="EMBL" id="KWT82973.1"/>
    </source>
</evidence>
<dbReference type="Pfam" id="PF00881">
    <property type="entry name" value="Nitroreductase"/>
    <property type="match status" value="2"/>
</dbReference>
<evidence type="ECO:0000259" key="1">
    <source>
        <dbReference type="Pfam" id="PF00881"/>
    </source>
</evidence>
<sequence>MIEVENIRGVILDIFYYHEVTKHKAGRYAKSPGYMDWENEPVPLRSFDGAEVLKLPFLEKEPDVLYDEIFQRHLPSKGISLSTAANFLELSLSLAAWKSYGGSTWALRINPSSGNLHAEETYVLMPVSENSAALYHYNPYFHLFEKRAGIDTTAWKTAKDFFPVRGFFVALSSIHWREAWKYGERAFRYTCLDIGHAVAAMSVSASVFGLKATVLSGMSCSDIAAVLGLGKTQWIEYEEEIPETLLFIHEHTEAEIPRRLPDEIIEHLKCQHFAGTPNRLSKTHIPWEIIKDISTATEKPATEFLKAAYITKETRVSVTLKMASHVIRTRRSGQRYDGKTNMPFDVFLSILNRTLPTSLPFNSDIYPVEGAVFVHLLVYVHRVMGLPQGIYLFARDDSEISGMKQRMSADFLWEETSAPLYLLQRGDFINVAAMISCGQDIAGDGVFSISMISRFADIVSDTPYMYRRLFGEAGMIGQMLYLEAEARGFRGTGIGCFFDDEVHNLLGLQDNYYQCLYNFTIGNALDDKRLTTLPPYYHLK</sequence>
<keyword evidence="3" id="KW-1185">Reference proteome</keyword>
<dbReference type="Gene3D" id="3.40.109.10">
    <property type="entry name" value="NADH Oxidase"/>
    <property type="match status" value="2"/>
</dbReference>
<dbReference type="InterPro" id="IPR029479">
    <property type="entry name" value="Nitroreductase"/>
</dbReference>
<dbReference type="RefSeq" id="WP_085052932.1">
    <property type="nucleotide sequence ID" value="NZ_LNQR01000081.1"/>
</dbReference>
<dbReference type="PANTHER" id="PTHR42741:SF3">
    <property type="entry name" value="NITROREDUCTASE FAMILY PROTEIN"/>
    <property type="match status" value="1"/>
</dbReference>
<dbReference type="InterPro" id="IPR000415">
    <property type="entry name" value="Nitroreductase-like"/>
</dbReference>
<reference evidence="2 3" key="1">
    <citation type="submission" date="2015-11" db="EMBL/GenBank/DDBJ databases">
        <authorList>
            <person name="Lin W."/>
        </authorList>
    </citation>
    <scope>NUCLEOTIDE SEQUENCE [LARGE SCALE GENOMIC DNA]</scope>
    <source>
        <strain evidence="2 3">HCH-1</strain>
    </source>
</reference>
<name>A0ABR5SDI0_9BACT</name>
<dbReference type="EMBL" id="LNQR01000081">
    <property type="protein sequence ID" value="KWT82973.1"/>
    <property type="molecule type" value="Genomic_DNA"/>
</dbReference>
<dbReference type="SUPFAM" id="SSF55469">
    <property type="entry name" value="FMN-dependent nitroreductase-like"/>
    <property type="match status" value="2"/>
</dbReference>
<comment type="caution">
    <text evidence="2">The sequence shown here is derived from an EMBL/GenBank/DDBJ whole genome shotgun (WGS) entry which is preliminary data.</text>
</comment>
<evidence type="ECO:0000313" key="3">
    <source>
        <dbReference type="Proteomes" id="UP000060487"/>
    </source>
</evidence>
<dbReference type="CDD" id="cd02142">
    <property type="entry name" value="McbC_SagB-like_oxidoreductase"/>
    <property type="match status" value="2"/>
</dbReference>
<feature type="domain" description="Nitroreductase" evidence="1">
    <location>
        <begin position="327"/>
        <end position="522"/>
    </location>
</feature>
<protein>
    <submittedName>
        <fullName evidence="2">Nitroreductase</fullName>
    </submittedName>
</protein>
<organism evidence="2 3">
    <name type="scientific">Candidatus Magnetominusculus xianensis</name>
    <dbReference type="NCBI Taxonomy" id="1748249"/>
    <lineage>
        <taxon>Bacteria</taxon>
        <taxon>Pseudomonadati</taxon>
        <taxon>Nitrospirota</taxon>
        <taxon>Nitrospiria</taxon>
        <taxon>Nitrospirales</taxon>
        <taxon>Nitrospiraceae</taxon>
        <taxon>Candidatus Magnetominusculus</taxon>
    </lineage>
</organism>
<dbReference type="Proteomes" id="UP000060487">
    <property type="component" value="Unassembled WGS sequence"/>
</dbReference>
<gene>
    <name evidence="2" type="ORF">ASN18_2334</name>
</gene>
<dbReference type="PANTHER" id="PTHR42741">
    <property type="entry name" value="NITROREDUCTASE FAMILY PROTEIN"/>
    <property type="match status" value="1"/>
</dbReference>